<dbReference type="CDD" id="cd19961">
    <property type="entry name" value="EcYidC-like_peri"/>
    <property type="match status" value="1"/>
</dbReference>
<dbReference type="InterPro" id="IPR028053">
    <property type="entry name" value="Membr_insert_YidC_N"/>
</dbReference>
<keyword evidence="8 13" id="KW-1133">Transmembrane helix</keyword>
<organism evidence="17 18">
    <name type="scientific">Rubricoccus marinus</name>
    <dbReference type="NCBI Taxonomy" id="716817"/>
    <lineage>
        <taxon>Bacteria</taxon>
        <taxon>Pseudomonadati</taxon>
        <taxon>Rhodothermota</taxon>
        <taxon>Rhodothermia</taxon>
        <taxon>Rhodothermales</taxon>
        <taxon>Rubricoccaceae</taxon>
        <taxon>Rubricoccus</taxon>
    </lineage>
</organism>
<reference evidence="17 18" key="1">
    <citation type="submission" date="2016-11" db="EMBL/GenBank/DDBJ databases">
        <title>Study of marine rhodopsin-containing bacteria.</title>
        <authorList>
            <person name="Yoshizawa S."/>
            <person name="Kumagai Y."/>
            <person name="Kogure K."/>
        </authorList>
    </citation>
    <scope>NUCLEOTIDE SEQUENCE [LARGE SCALE GENOMIC DNA]</scope>
    <source>
        <strain evidence="17 18">SG-29</strain>
    </source>
</reference>
<accession>A0A259U233</accession>
<comment type="caution">
    <text evidence="17">The sequence shown here is derived from an EMBL/GenBank/DDBJ whole genome shotgun (WGS) entry which is preliminary data.</text>
</comment>
<feature type="domain" description="Membrane insertase YidC/Oxa/ALB C-terminal" evidence="15">
    <location>
        <begin position="378"/>
        <end position="572"/>
    </location>
</feature>
<name>A0A259U233_9BACT</name>
<dbReference type="InterPro" id="IPR038221">
    <property type="entry name" value="YidC_periplasmic_sf"/>
</dbReference>
<keyword evidence="5 13" id="KW-1003">Cell membrane</keyword>
<dbReference type="Pfam" id="PF14849">
    <property type="entry name" value="YidC_periplas"/>
    <property type="match status" value="1"/>
</dbReference>
<keyword evidence="18" id="KW-1185">Reference proteome</keyword>
<feature type="transmembrane region" description="Helical" evidence="13">
    <location>
        <begin position="370"/>
        <end position="393"/>
    </location>
</feature>
<protein>
    <recommendedName>
        <fullName evidence="3 13">Membrane protein insertase YidC</fullName>
    </recommendedName>
    <alternativeName>
        <fullName evidence="12 13">Foldase YidC</fullName>
    </alternativeName>
    <alternativeName>
        <fullName evidence="11 13">Membrane integrase YidC</fullName>
    </alternativeName>
    <alternativeName>
        <fullName evidence="13">Membrane protein YidC</fullName>
    </alternativeName>
</protein>
<dbReference type="FunCoup" id="A0A259U233">
    <property type="interactions" value="219"/>
</dbReference>
<dbReference type="GO" id="GO:0032977">
    <property type="term" value="F:membrane insertase activity"/>
    <property type="evidence" value="ECO:0007669"/>
    <property type="project" value="InterPro"/>
</dbReference>
<dbReference type="EMBL" id="MQWB01000001">
    <property type="protein sequence ID" value="OZC04010.1"/>
    <property type="molecule type" value="Genomic_DNA"/>
</dbReference>
<evidence type="ECO:0000256" key="7">
    <source>
        <dbReference type="ARBA" id="ARBA00022927"/>
    </source>
</evidence>
<feature type="transmembrane region" description="Helical" evidence="13">
    <location>
        <begin position="494"/>
        <end position="514"/>
    </location>
</feature>
<dbReference type="Proteomes" id="UP000216446">
    <property type="component" value="Unassembled WGS sequence"/>
</dbReference>
<evidence type="ECO:0000256" key="12">
    <source>
        <dbReference type="ARBA" id="ARBA00033342"/>
    </source>
</evidence>
<dbReference type="InterPro" id="IPR001708">
    <property type="entry name" value="YidC/ALB3/OXA1/COX18"/>
</dbReference>
<comment type="similarity">
    <text evidence="2 13">Belongs to the OXA1/ALB3/YidC family. Type 1 subfamily.</text>
</comment>
<feature type="domain" description="Membrane insertase YidC N-terminal" evidence="16">
    <location>
        <begin position="84"/>
        <end position="360"/>
    </location>
</feature>
<dbReference type="InterPro" id="IPR019998">
    <property type="entry name" value="Membr_insert_YidC"/>
</dbReference>
<dbReference type="OrthoDB" id="9780552at2"/>
<dbReference type="Pfam" id="PF02096">
    <property type="entry name" value="60KD_IMP"/>
    <property type="match status" value="1"/>
</dbReference>
<dbReference type="AlphaFoldDB" id="A0A259U233"/>
<feature type="transmembrane region" description="Helical" evidence="13">
    <location>
        <begin position="9"/>
        <end position="27"/>
    </location>
</feature>
<dbReference type="PANTHER" id="PTHR12428">
    <property type="entry name" value="OXA1"/>
    <property type="match status" value="1"/>
</dbReference>
<feature type="transmembrane region" description="Helical" evidence="13">
    <location>
        <begin position="443"/>
        <end position="464"/>
    </location>
</feature>
<feature type="compositionally biased region" description="Low complexity" evidence="14">
    <location>
        <begin position="588"/>
        <end position="601"/>
    </location>
</feature>
<dbReference type="NCBIfam" id="TIGR03593">
    <property type="entry name" value="yidC_nterm"/>
    <property type="match status" value="1"/>
</dbReference>
<evidence type="ECO:0000256" key="3">
    <source>
        <dbReference type="ARBA" id="ARBA00015325"/>
    </source>
</evidence>
<evidence type="ECO:0000259" key="16">
    <source>
        <dbReference type="Pfam" id="PF14849"/>
    </source>
</evidence>
<dbReference type="HAMAP" id="MF_01810">
    <property type="entry name" value="YidC_type1"/>
    <property type="match status" value="1"/>
</dbReference>
<dbReference type="GO" id="GO:0015031">
    <property type="term" value="P:protein transport"/>
    <property type="evidence" value="ECO:0007669"/>
    <property type="project" value="UniProtKB-KW"/>
</dbReference>
<sequence length="634" mass="68895">MESQGLDRSAVFGILLISLLLLVWMLTQTPRPEDEATVDQTAEAVEAAGEPSIGPAPEADESIALRAPTDSLFAGATGGTTREVVVLSDRQRATFSTRGGTFRSLQLLRYSNAVTGEPVELIADSVGAFALGFNPPQGAYVDTRTLNFQPVVDGGVFEGDTLRVTDAPREIAFEAPIGTGALRLVYTFSPDEYEVGFRVETPGTDILQQGNGYDVTWDGALPLAEGDAQQETTQAGAYMRYGGDTSVLRLSEEGTLEPLDATGQIQWVAVKTKFFLASILPGEGTETSGARLTAAQIGEADGGEFAQDYTATMEMPALGANQKAEFTLYMGPVELRRLAALDLYDVVDFGFGETITRPIARYLIAPTINFLTGIISSFGLAILVFALLVKLLLWPLTAASYKNAAKMRELQPKMAAIKEKYGDDPQKQQEATMKMYKEEKVNPLGGCLPMLLQYPILISLWRYFQSTLVLRQQGFLWAADLSAPDPILHLPFTIPFYGDFVAGFTLLMGLSMIVQMKVSMSGSTAMGGQQKVIMYMMPLMFFVFFNRFPSGLSLYYLGFNFLSIIQQRLVNKQVHDAAVNGTAEPKTNGKASSNGKAKAGKPSMAGKKRKKNSGSFTSSVIADAKRARDRKNKK</sequence>
<evidence type="ECO:0000256" key="11">
    <source>
        <dbReference type="ARBA" id="ARBA00033245"/>
    </source>
</evidence>
<evidence type="ECO:0000256" key="8">
    <source>
        <dbReference type="ARBA" id="ARBA00022989"/>
    </source>
</evidence>
<evidence type="ECO:0000256" key="14">
    <source>
        <dbReference type="SAM" id="MobiDB-lite"/>
    </source>
</evidence>
<dbReference type="InParanoid" id="A0A259U233"/>
<evidence type="ECO:0000256" key="13">
    <source>
        <dbReference type="HAMAP-Rule" id="MF_01810"/>
    </source>
</evidence>
<evidence type="ECO:0000256" key="10">
    <source>
        <dbReference type="ARBA" id="ARBA00023186"/>
    </source>
</evidence>
<proteinExistence type="inferred from homology"/>
<evidence type="ECO:0000259" key="15">
    <source>
        <dbReference type="Pfam" id="PF02096"/>
    </source>
</evidence>
<comment type="subcellular location">
    <subcellularLocation>
        <location evidence="1">Cell inner membrane</location>
        <topology evidence="1">Multi-pass membrane protein</topology>
    </subcellularLocation>
    <subcellularLocation>
        <location evidence="13">Cell membrane</location>
        <topology evidence="13">Multi-pass membrane protein</topology>
    </subcellularLocation>
</comment>
<comment type="subunit">
    <text evidence="13">Interacts with the Sec translocase complex via SecD. Specifically interacts with transmembrane segments of nascent integral membrane proteins during membrane integration.</text>
</comment>
<dbReference type="PRINTS" id="PR01900">
    <property type="entry name" value="YIDCPROTEIN"/>
</dbReference>
<dbReference type="GO" id="GO:0005886">
    <property type="term" value="C:plasma membrane"/>
    <property type="evidence" value="ECO:0007669"/>
    <property type="project" value="UniProtKB-SubCell"/>
</dbReference>
<dbReference type="InterPro" id="IPR047196">
    <property type="entry name" value="YidC_ALB_C"/>
</dbReference>
<keyword evidence="10 13" id="KW-0143">Chaperone</keyword>
<evidence type="ECO:0000256" key="4">
    <source>
        <dbReference type="ARBA" id="ARBA00022448"/>
    </source>
</evidence>
<evidence type="ECO:0000256" key="9">
    <source>
        <dbReference type="ARBA" id="ARBA00023136"/>
    </source>
</evidence>
<dbReference type="NCBIfam" id="TIGR03592">
    <property type="entry name" value="yidC_oxa1_cterm"/>
    <property type="match status" value="1"/>
</dbReference>
<keyword evidence="7 13" id="KW-0653">Protein transport</keyword>
<evidence type="ECO:0000313" key="17">
    <source>
        <dbReference type="EMBL" id="OZC04010.1"/>
    </source>
</evidence>
<feature type="transmembrane region" description="Helical" evidence="13">
    <location>
        <begin position="535"/>
        <end position="558"/>
    </location>
</feature>
<feature type="region of interest" description="Disordered" evidence="14">
    <location>
        <begin position="580"/>
        <end position="634"/>
    </location>
</feature>
<dbReference type="CDD" id="cd20070">
    <property type="entry name" value="5TM_YidC_Alb3"/>
    <property type="match status" value="1"/>
</dbReference>
<dbReference type="PRINTS" id="PR00701">
    <property type="entry name" value="60KDINNERMP"/>
</dbReference>
<comment type="function">
    <text evidence="13">Required for the insertion and/or proper folding and/or complex formation of integral membrane proteins into the membrane. Involved in integration of membrane proteins that insert both dependently and independently of the Sec translocase complex, as well as at least some lipoproteins. Aids folding of multispanning membrane proteins.</text>
</comment>
<dbReference type="Gene3D" id="2.70.98.90">
    <property type="match status" value="1"/>
</dbReference>
<dbReference type="RefSeq" id="WP_094550014.1">
    <property type="nucleotide sequence ID" value="NZ_MQWB01000001.1"/>
</dbReference>
<evidence type="ECO:0000256" key="6">
    <source>
        <dbReference type="ARBA" id="ARBA00022692"/>
    </source>
</evidence>
<evidence type="ECO:0000256" key="5">
    <source>
        <dbReference type="ARBA" id="ARBA00022475"/>
    </source>
</evidence>
<dbReference type="GO" id="GO:0051205">
    <property type="term" value="P:protein insertion into membrane"/>
    <property type="evidence" value="ECO:0007669"/>
    <property type="project" value="TreeGrafter"/>
</dbReference>
<gene>
    <name evidence="13" type="primary">yidC</name>
    <name evidence="17" type="ORF">BSZ36_14070</name>
</gene>
<dbReference type="PANTHER" id="PTHR12428:SF65">
    <property type="entry name" value="CYTOCHROME C OXIDASE ASSEMBLY PROTEIN COX18, MITOCHONDRIAL"/>
    <property type="match status" value="1"/>
</dbReference>
<keyword evidence="4 13" id="KW-0813">Transport</keyword>
<keyword evidence="9 13" id="KW-0472">Membrane</keyword>
<keyword evidence="6 13" id="KW-0812">Transmembrane</keyword>
<dbReference type="InterPro" id="IPR028055">
    <property type="entry name" value="YidC/Oxa/ALB_C"/>
</dbReference>
<evidence type="ECO:0000256" key="1">
    <source>
        <dbReference type="ARBA" id="ARBA00004429"/>
    </source>
</evidence>
<evidence type="ECO:0000313" key="18">
    <source>
        <dbReference type="Proteomes" id="UP000216446"/>
    </source>
</evidence>
<evidence type="ECO:0000256" key="2">
    <source>
        <dbReference type="ARBA" id="ARBA00010527"/>
    </source>
</evidence>